<dbReference type="SMART" id="SM00382">
    <property type="entry name" value="AAA"/>
    <property type="match status" value="1"/>
</dbReference>
<keyword evidence="4" id="KW-0547">Nucleotide-binding</keyword>
<dbReference type="OrthoDB" id="9808363at2"/>
<keyword evidence="5" id="KW-0067">ATP-binding</keyword>
<dbReference type="InterPro" id="IPR027417">
    <property type="entry name" value="P-loop_NTPase"/>
</dbReference>
<dbReference type="AlphaFoldDB" id="A0A1G7XRM0"/>
<evidence type="ECO:0000313" key="8">
    <source>
        <dbReference type="Proteomes" id="UP000199643"/>
    </source>
</evidence>
<dbReference type="SUPFAM" id="SSF52540">
    <property type="entry name" value="P-loop containing nucleoside triphosphate hydrolases"/>
    <property type="match status" value="1"/>
</dbReference>
<protein>
    <submittedName>
        <fullName evidence="7">ABC-type multidrug transport system, ATPase component</fullName>
    </submittedName>
</protein>
<keyword evidence="3" id="KW-0536">Nodulation</keyword>
<evidence type="ECO:0000256" key="3">
    <source>
        <dbReference type="ARBA" id="ARBA00022458"/>
    </source>
</evidence>
<dbReference type="GO" id="GO:0016887">
    <property type="term" value="F:ATP hydrolysis activity"/>
    <property type="evidence" value="ECO:0007669"/>
    <property type="project" value="InterPro"/>
</dbReference>
<dbReference type="PANTHER" id="PTHR42711:SF5">
    <property type="entry name" value="ABC TRANSPORTER ATP-BINDING PROTEIN NATA"/>
    <property type="match status" value="1"/>
</dbReference>
<keyword evidence="2" id="KW-0813">Transport</keyword>
<dbReference type="InterPro" id="IPR003439">
    <property type="entry name" value="ABC_transporter-like_ATP-bd"/>
</dbReference>
<evidence type="ECO:0000259" key="6">
    <source>
        <dbReference type="PROSITE" id="PS50893"/>
    </source>
</evidence>
<proteinExistence type="inferred from homology"/>
<gene>
    <name evidence="7" type="ORF">SAMN05421827_11250</name>
</gene>
<evidence type="ECO:0000256" key="5">
    <source>
        <dbReference type="ARBA" id="ARBA00022840"/>
    </source>
</evidence>
<dbReference type="PROSITE" id="PS50893">
    <property type="entry name" value="ABC_TRANSPORTER_2"/>
    <property type="match status" value="1"/>
</dbReference>
<evidence type="ECO:0000256" key="2">
    <source>
        <dbReference type="ARBA" id="ARBA00022448"/>
    </source>
</evidence>
<dbReference type="Proteomes" id="UP000199643">
    <property type="component" value="Unassembled WGS sequence"/>
</dbReference>
<evidence type="ECO:0000313" key="7">
    <source>
        <dbReference type="EMBL" id="SDG86784.1"/>
    </source>
</evidence>
<dbReference type="RefSeq" id="WP_090501436.1">
    <property type="nucleotide sequence ID" value="NZ_FNCH01000012.1"/>
</dbReference>
<evidence type="ECO:0000256" key="4">
    <source>
        <dbReference type="ARBA" id="ARBA00022741"/>
    </source>
</evidence>
<reference evidence="8" key="1">
    <citation type="submission" date="2016-10" db="EMBL/GenBank/DDBJ databases">
        <authorList>
            <person name="Varghese N."/>
            <person name="Submissions S."/>
        </authorList>
    </citation>
    <scope>NUCLEOTIDE SEQUENCE [LARGE SCALE GENOMIC DNA]</scope>
    <source>
        <strain evidence="8">DSM 17933</strain>
    </source>
</reference>
<evidence type="ECO:0000256" key="1">
    <source>
        <dbReference type="ARBA" id="ARBA00005417"/>
    </source>
</evidence>
<dbReference type="STRING" id="405671.SAMN05421827_11250"/>
<dbReference type="InterPro" id="IPR003593">
    <property type="entry name" value="AAA+_ATPase"/>
</dbReference>
<dbReference type="PANTHER" id="PTHR42711">
    <property type="entry name" value="ABC TRANSPORTER ATP-BINDING PROTEIN"/>
    <property type="match status" value="1"/>
</dbReference>
<dbReference type="EMBL" id="FNCH01000012">
    <property type="protein sequence ID" value="SDG86784.1"/>
    <property type="molecule type" value="Genomic_DNA"/>
</dbReference>
<dbReference type="GO" id="GO:0005524">
    <property type="term" value="F:ATP binding"/>
    <property type="evidence" value="ECO:0007669"/>
    <property type="project" value="UniProtKB-KW"/>
</dbReference>
<dbReference type="Pfam" id="PF00005">
    <property type="entry name" value="ABC_tran"/>
    <property type="match status" value="1"/>
</dbReference>
<keyword evidence="8" id="KW-1185">Reference proteome</keyword>
<dbReference type="Gene3D" id="3.40.50.300">
    <property type="entry name" value="P-loop containing nucleotide triphosphate hydrolases"/>
    <property type="match status" value="1"/>
</dbReference>
<feature type="domain" description="ABC transporter" evidence="6">
    <location>
        <begin position="3"/>
        <end position="208"/>
    </location>
</feature>
<organism evidence="7 8">
    <name type="scientific">Pedobacter terrae</name>
    <dbReference type="NCBI Taxonomy" id="405671"/>
    <lineage>
        <taxon>Bacteria</taxon>
        <taxon>Pseudomonadati</taxon>
        <taxon>Bacteroidota</taxon>
        <taxon>Sphingobacteriia</taxon>
        <taxon>Sphingobacteriales</taxon>
        <taxon>Sphingobacteriaceae</taxon>
        <taxon>Pedobacter</taxon>
    </lineage>
</organism>
<comment type="similarity">
    <text evidence="1">Belongs to the ABC transporter superfamily.</text>
</comment>
<name>A0A1G7XRM0_9SPHI</name>
<dbReference type="InterPro" id="IPR050763">
    <property type="entry name" value="ABC_transporter_ATP-binding"/>
</dbReference>
<sequence length="208" mass="23457">MNITLQNVGRRFNKEWIFRNLSAEFSTGNSYAILGPNGSGKSTLLSVLTGSLSPSEGKISFSDTKDIPVENIYKYISLAAPYLELVETFTLKEIIDFHFKFKNFASGLDAKKLISVLGLEKAANKQIKYFSSGMKQRTKLALACCADTPILFLDEPTSNLDVQGINWYRELIENFGKERLTIIGSNQIQEYDFCTNHIQISDYKQVKL</sequence>
<accession>A0A1G7XRM0</accession>